<reference evidence="2" key="1">
    <citation type="submission" date="2022-11" db="EMBL/GenBank/DDBJ databases">
        <authorList>
            <person name="Hyden B.L."/>
            <person name="Feng K."/>
            <person name="Yates T."/>
            <person name="Jawdy S."/>
            <person name="Smart L.B."/>
            <person name="Muchero W."/>
        </authorList>
    </citation>
    <scope>NUCLEOTIDE SEQUENCE</scope>
    <source>
        <tissue evidence="2">Shoot tip</tissue>
    </source>
</reference>
<organism evidence="2 3">
    <name type="scientific">Salix koriyanagi</name>
    <dbReference type="NCBI Taxonomy" id="2511006"/>
    <lineage>
        <taxon>Eukaryota</taxon>
        <taxon>Viridiplantae</taxon>
        <taxon>Streptophyta</taxon>
        <taxon>Embryophyta</taxon>
        <taxon>Tracheophyta</taxon>
        <taxon>Spermatophyta</taxon>
        <taxon>Magnoliopsida</taxon>
        <taxon>eudicotyledons</taxon>
        <taxon>Gunneridae</taxon>
        <taxon>Pentapetalae</taxon>
        <taxon>rosids</taxon>
        <taxon>fabids</taxon>
        <taxon>Malpighiales</taxon>
        <taxon>Salicaceae</taxon>
        <taxon>Saliceae</taxon>
        <taxon>Salix</taxon>
    </lineage>
</organism>
<evidence type="ECO:0000313" key="2">
    <source>
        <dbReference type="EMBL" id="KAJ6682511.1"/>
    </source>
</evidence>
<dbReference type="AlphaFoldDB" id="A0A9Q0P6F2"/>
<feature type="compositionally biased region" description="Polar residues" evidence="1">
    <location>
        <begin position="35"/>
        <end position="49"/>
    </location>
</feature>
<sequence>MAYYLLSCHSCDSKPFYLSKLKQMVISRIPGLAPQQCSNSSETNNNPMQDSEKVPDVQRPHINRFLLLKFL</sequence>
<protein>
    <submittedName>
        <fullName evidence="2">Uncharacterized protein</fullName>
    </submittedName>
</protein>
<dbReference type="Proteomes" id="UP001151752">
    <property type="component" value="Chromosome 5"/>
</dbReference>
<feature type="region of interest" description="Disordered" evidence="1">
    <location>
        <begin position="34"/>
        <end position="55"/>
    </location>
</feature>
<comment type="caution">
    <text evidence="2">The sequence shown here is derived from an EMBL/GenBank/DDBJ whole genome shotgun (WGS) entry which is preliminary data.</text>
</comment>
<evidence type="ECO:0000256" key="1">
    <source>
        <dbReference type="SAM" id="MobiDB-lite"/>
    </source>
</evidence>
<accession>A0A9Q0P6F2</accession>
<dbReference type="EMBL" id="JAPFFM010000020">
    <property type="protein sequence ID" value="KAJ6682511.1"/>
    <property type="molecule type" value="Genomic_DNA"/>
</dbReference>
<proteinExistence type="predicted"/>
<keyword evidence="3" id="KW-1185">Reference proteome</keyword>
<gene>
    <name evidence="2" type="ORF">OIU74_020702</name>
</gene>
<evidence type="ECO:0000313" key="3">
    <source>
        <dbReference type="Proteomes" id="UP001151752"/>
    </source>
</evidence>
<reference evidence="2" key="2">
    <citation type="journal article" date="2023" name="Int. J. Mol. Sci.">
        <title>De Novo Assembly and Annotation of 11 Diverse Shrub Willow (Salix) Genomes Reveals Novel Gene Organization in Sex-Linked Regions.</title>
        <authorList>
            <person name="Hyden B."/>
            <person name="Feng K."/>
            <person name="Yates T.B."/>
            <person name="Jawdy S."/>
            <person name="Cereghino C."/>
            <person name="Smart L.B."/>
            <person name="Muchero W."/>
        </authorList>
    </citation>
    <scope>NUCLEOTIDE SEQUENCE</scope>
    <source>
        <tissue evidence="2">Shoot tip</tissue>
    </source>
</reference>
<name>A0A9Q0P6F2_9ROSI</name>
<feature type="non-terminal residue" evidence="2">
    <location>
        <position position="71"/>
    </location>
</feature>